<gene>
    <name evidence="1" type="ORF">DPMN_180145</name>
</gene>
<name>A0A9D4EFQ7_DREPO</name>
<dbReference type="AlphaFoldDB" id="A0A9D4EFQ7"/>
<accession>A0A9D4EFQ7</accession>
<proteinExistence type="predicted"/>
<organism evidence="1 2">
    <name type="scientific">Dreissena polymorpha</name>
    <name type="common">Zebra mussel</name>
    <name type="synonym">Mytilus polymorpha</name>
    <dbReference type="NCBI Taxonomy" id="45954"/>
    <lineage>
        <taxon>Eukaryota</taxon>
        <taxon>Metazoa</taxon>
        <taxon>Spiralia</taxon>
        <taxon>Lophotrochozoa</taxon>
        <taxon>Mollusca</taxon>
        <taxon>Bivalvia</taxon>
        <taxon>Autobranchia</taxon>
        <taxon>Heteroconchia</taxon>
        <taxon>Euheterodonta</taxon>
        <taxon>Imparidentia</taxon>
        <taxon>Neoheterodontei</taxon>
        <taxon>Myida</taxon>
        <taxon>Dreissenoidea</taxon>
        <taxon>Dreissenidae</taxon>
        <taxon>Dreissena</taxon>
    </lineage>
</organism>
<reference evidence="1" key="1">
    <citation type="journal article" date="2019" name="bioRxiv">
        <title>The Genome of the Zebra Mussel, Dreissena polymorpha: A Resource for Invasive Species Research.</title>
        <authorList>
            <person name="McCartney M.A."/>
            <person name="Auch B."/>
            <person name="Kono T."/>
            <person name="Mallez S."/>
            <person name="Zhang Y."/>
            <person name="Obille A."/>
            <person name="Becker A."/>
            <person name="Abrahante J.E."/>
            <person name="Garbe J."/>
            <person name="Badalamenti J.P."/>
            <person name="Herman A."/>
            <person name="Mangelson H."/>
            <person name="Liachko I."/>
            <person name="Sullivan S."/>
            <person name="Sone E.D."/>
            <person name="Koren S."/>
            <person name="Silverstein K.A.T."/>
            <person name="Beckman K.B."/>
            <person name="Gohl D.M."/>
        </authorList>
    </citation>
    <scope>NUCLEOTIDE SEQUENCE</scope>
    <source>
        <strain evidence="1">Duluth1</strain>
        <tissue evidence="1">Whole animal</tissue>
    </source>
</reference>
<dbReference type="Proteomes" id="UP000828390">
    <property type="component" value="Unassembled WGS sequence"/>
</dbReference>
<reference evidence="1" key="2">
    <citation type="submission" date="2020-11" db="EMBL/GenBank/DDBJ databases">
        <authorList>
            <person name="McCartney M.A."/>
            <person name="Auch B."/>
            <person name="Kono T."/>
            <person name="Mallez S."/>
            <person name="Becker A."/>
            <person name="Gohl D.M."/>
            <person name="Silverstein K.A.T."/>
            <person name="Koren S."/>
            <person name="Bechman K.B."/>
            <person name="Herman A."/>
            <person name="Abrahante J.E."/>
            <person name="Garbe J."/>
        </authorList>
    </citation>
    <scope>NUCLEOTIDE SEQUENCE</scope>
    <source>
        <strain evidence="1">Duluth1</strain>
        <tissue evidence="1">Whole animal</tissue>
    </source>
</reference>
<dbReference type="EMBL" id="JAIWYP010000009">
    <property type="protein sequence ID" value="KAH3778675.1"/>
    <property type="molecule type" value="Genomic_DNA"/>
</dbReference>
<keyword evidence="2" id="KW-1185">Reference proteome</keyword>
<evidence type="ECO:0000313" key="1">
    <source>
        <dbReference type="EMBL" id="KAH3778675.1"/>
    </source>
</evidence>
<sequence length="187" mass="21292">MCAFCNGATDGKSWETALLMTNTLPSNIELLHASTTELQSFVSVYFKYSHDDVYFVSKKTCYYSGMGSCSPVYFSMSDEIYLSWLNDKMLDSHTIDLLCNNLLQSTYMSKFVAKQAIYYKNVFSYICSNTFNISEYKECTHNIVLGKDPFYFAMLIDWGRFAAKRRTSYNQACEILPNGTTVSISVG</sequence>
<evidence type="ECO:0000313" key="2">
    <source>
        <dbReference type="Proteomes" id="UP000828390"/>
    </source>
</evidence>
<protein>
    <submittedName>
        <fullName evidence="1">Uncharacterized protein</fullName>
    </submittedName>
</protein>
<comment type="caution">
    <text evidence="1">The sequence shown here is derived from an EMBL/GenBank/DDBJ whole genome shotgun (WGS) entry which is preliminary data.</text>
</comment>